<sequence length="186" mass="20807">MERKKAGTQKQQQTEHKMMIEVCLRLGYQLEAIQRVITLNGRPFPKISELIDALYVAADGGDISSITSNGLTEPVVNNRTMTQAVIPEEDRQRCFLAADSAGFMPGRMDGHKSFPDSEGACIMCYRKTGQNNPANHIGLPCGHMIYCENCNKEEMQRLAAYQAYKPLCPYKHCGTLLTASFKTYYA</sequence>
<dbReference type="Gene3D" id="3.30.40.10">
    <property type="entry name" value="Zinc/RING finger domain, C3HC4 (zinc finger)"/>
    <property type="match status" value="1"/>
</dbReference>
<name>A0A7J7KJB9_BUGNE</name>
<dbReference type="InterPro" id="IPR013083">
    <property type="entry name" value="Znf_RING/FYVE/PHD"/>
</dbReference>
<comment type="caution">
    <text evidence="5">The sequence shown here is derived from an EMBL/GenBank/DDBJ whole genome shotgun (WGS) entry which is preliminary data.</text>
</comment>
<evidence type="ECO:0000256" key="3">
    <source>
        <dbReference type="PROSITE-ProRule" id="PRU00175"/>
    </source>
</evidence>
<dbReference type="Proteomes" id="UP000593567">
    <property type="component" value="Unassembled WGS sequence"/>
</dbReference>
<gene>
    <name evidence="5" type="ORF">EB796_003332</name>
</gene>
<dbReference type="InterPro" id="IPR001841">
    <property type="entry name" value="Znf_RING"/>
</dbReference>
<evidence type="ECO:0000313" key="6">
    <source>
        <dbReference type="Proteomes" id="UP000593567"/>
    </source>
</evidence>
<organism evidence="5 6">
    <name type="scientific">Bugula neritina</name>
    <name type="common">Brown bryozoan</name>
    <name type="synonym">Sertularia neritina</name>
    <dbReference type="NCBI Taxonomy" id="10212"/>
    <lineage>
        <taxon>Eukaryota</taxon>
        <taxon>Metazoa</taxon>
        <taxon>Spiralia</taxon>
        <taxon>Lophotrochozoa</taxon>
        <taxon>Bryozoa</taxon>
        <taxon>Gymnolaemata</taxon>
        <taxon>Cheilostomatida</taxon>
        <taxon>Flustrina</taxon>
        <taxon>Buguloidea</taxon>
        <taxon>Bugulidae</taxon>
        <taxon>Bugula</taxon>
    </lineage>
</organism>
<accession>A0A7J7KJB9</accession>
<proteinExistence type="predicted"/>
<dbReference type="OrthoDB" id="10051407at2759"/>
<reference evidence="5" key="1">
    <citation type="submission" date="2020-06" db="EMBL/GenBank/DDBJ databases">
        <title>Draft genome of Bugula neritina, a colonial animal packing powerful symbionts and potential medicines.</title>
        <authorList>
            <person name="Rayko M."/>
        </authorList>
    </citation>
    <scope>NUCLEOTIDE SEQUENCE [LARGE SCALE GENOMIC DNA]</scope>
    <source>
        <strain evidence="5">Kwan_BN1</strain>
    </source>
</reference>
<evidence type="ECO:0000313" key="5">
    <source>
        <dbReference type="EMBL" id="KAF6038365.1"/>
    </source>
</evidence>
<feature type="domain" description="RING-type" evidence="4">
    <location>
        <begin position="121"/>
        <end position="169"/>
    </location>
</feature>
<evidence type="ECO:0000259" key="4">
    <source>
        <dbReference type="PROSITE" id="PS50089"/>
    </source>
</evidence>
<keyword evidence="1 3" id="KW-0863">Zinc-finger</keyword>
<dbReference type="EMBL" id="VXIV02000422">
    <property type="protein sequence ID" value="KAF6038365.1"/>
    <property type="molecule type" value="Genomic_DNA"/>
</dbReference>
<protein>
    <recommendedName>
        <fullName evidence="4">RING-type domain-containing protein</fullName>
    </recommendedName>
</protein>
<evidence type="ECO:0000256" key="2">
    <source>
        <dbReference type="ARBA" id="ARBA00022833"/>
    </source>
</evidence>
<dbReference type="PROSITE" id="PS50089">
    <property type="entry name" value="ZF_RING_2"/>
    <property type="match status" value="1"/>
</dbReference>
<evidence type="ECO:0000256" key="1">
    <source>
        <dbReference type="ARBA" id="ARBA00022771"/>
    </source>
</evidence>
<dbReference type="GO" id="GO:0008270">
    <property type="term" value="F:zinc ion binding"/>
    <property type="evidence" value="ECO:0007669"/>
    <property type="project" value="UniProtKB-KW"/>
</dbReference>
<keyword evidence="2" id="KW-0862">Zinc</keyword>
<keyword evidence="6" id="KW-1185">Reference proteome</keyword>
<keyword evidence="1 3" id="KW-0479">Metal-binding</keyword>
<dbReference type="AlphaFoldDB" id="A0A7J7KJB9"/>